<comment type="caution">
    <text evidence="6">The sequence shown here is derived from an EMBL/GenBank/DDBJ whole genome shotgun (WGS) entry which is preliminary data.</text>
</comment>
<dbReference type="RefSeq" id="WP_311485918.1">
    <property type="nucleotide sequence ID" value="NZ_JAVRHP010000195.1"/>
</dbReference>
<gene>
    <name evidence="6" type="ORF">RM529_16850</name>
</gene>
<dbReference type="PROSITE" id="PS50122">
    <property type="entry name" value="CHEB"/>
    <property type="match status" value="1"/>
</dbReference>
<accession>A0ABU3CZL9</accession>
<name>A0ABU3CZL9_9FLAO</name>
<dbReference type="PANTHER" id="PTHR42872">
    <property type="entry name" value="PROTEIN-GLUTAMATE METHYLESTERASE/PROTEIN-GLUTAMINE GLUTAMINASE"/>
    <property type="match status" value="1"/>
</dbReference>
<organism evidence="6 7">
    <name type="scientific">Autumnicola edwardsiae</name>
    <dbReference type="NCBI Taxonomy" id="3075594"/>
    <lineage>
        <taxon>Bacteria</taxon>
        <taxon>Pseudomonadati</taxon>
        <taxon>Bacteroidota</taxon>
        <taxon>Flavobacteriia</taxon>
        <taxon>Flavobacteriales</taxon>
        <taxon>Flavobacteriaceae</taxon>
        <taxon>Autumnicola</taxon>
    </lineage>
</organism>
<evidence type="ECO:0000256" key="2">
    <source>
        <dbReference type="ARBA" id="ARBA00039140"/>
    </source>
</evidence>
<dbReference type="Proteomes" id="UP001248819">
    <property type="component" value="Unassembled WGS sequence"/>
</dbReference>
<dbReference type="PANTHER" id="PTHR42872:SF6">
    <property type="entry name" value="PROTEIN-GLUTAMATE METHYLESTERASE_PROTEIN-GLUTAMINE GLUTAMINASE"/>
    <property type="match status" value="1"/>
</dbReference>
<dbReference type="InterPro" id="IPR035909">
    <property type="entry name" value="CheB_C"/>
</dbReference>
<evidence type="ECO:0000259" key="5">
    <source>
        <dbReference type="PROSITE" id="PS50122"/>
    </source>
</evidence>
<dbReference type="Pfam" id="PF01339">
    <property type="entry name" value="CheB_methylest"/>
    <property type="match status" value="1"/>
</dbReference>
<feature type="active site" evidence="4">
    <location>
        <position position="40"/>
    </location>
</feature>
<protein>
    <recommendedName>
        <fullName evidence="2">protein-glutamate methylesterase</fullName>
        <ecNumber evidence="2">3.1.1.61</ecNumber>
    </recommendedName>
</protein>
<dbReference type="PIRSF" id="PIRSF036461">
    <property type="entry name" value="Chmtx_methlestr"/>
    <property type="match status" value="1"/>
</dbReference>
<comment type="catalytic activity">
    <reaction evidence="3">
        <text>[protein]-L-glutamate 5-O-methyl ester + H2O = L-glutamyl-[protein] + methanol + H(+)</text>
        <dbReference type="Rhea" id="RHEA:23236"/>
        <dbReference type="Rhea" id="RHEA-COMP:10208"/>
        <dbReference type="Rhea" id="RHEA-COMP:10311"/>
        <dbReference type="ChEBI" id="CHEBI:15377"/>
        <dbReference type="ChEBI" id="CHEBI:15378"/>
        <dbReference type="ChEBI" id="CHEBI:17790"/>
        <dbReference type="ChEBI" id="CHEBI:29973"/>
        <dbReference type="ChEBI" id="CHEBI:82795"/>
        <dbReference type="EC" id="3.1.1.61"/>
    </reaction>
</comment>
<evidence type="ECO:0000313" key="7">
    <source>
        <dbReference type="Proteomes" id="UP001248819"/>
    </source>
</evidence>
<keyword evidence="7" id="KW-1185">Reference proteome</keyword>
<dbReference type="EC" id="3.1.1.61" evidence="2"/>
<dbReference type="EMBL" id="JAVRHP010000195">
    <property type="protein sequence ID" value="MDT0651815.1"/>
    <property type="molecule type" value="Genomic_DNA"/>
</dbReference>
<dbReference type="InterPro" id="IPR000673">
    <property type="entry name" value="Sig_transdc_resp-reg_Me-estase"/>
</dbReference>
<evidence type="ECO:0000256" key="3">
    <source>
        <dbReference type="ARBA" id="ARBA00048267"/>
    </source>
</evidence>
<sequence>MTDVRNIIVIGASAGGIPAVKTIISGLSHQMEIVVIVVIHVSRKSNSARIANAFQKETTLICKEASNQMLLERGNLYVAPPEYQLMLKDHFLHLNPGPHENKYRPSIDVLFRSAAVKYGHRAIGIVLTGLFDDGTSGMSAIKRSGGICIVQNPAEAEHPDMPQSVLNKIAVDYKANLQEIPLIITEILKKPLPPEKPVPRELQIEAEITEKMMSNIDQMKEIGNHSDFVCPDCGGG</sequence>
<proteinExistence type="predicted"/>
<dbReference type="InterPro" id="IPR011247">
    <property type="entry name" value="Chemotax_prot-Glu_Me-esterase"/>
</dbReference>
<evidence type="ECO:0000313" key="6">
    <source>
        <dbReference type="EMBL" id="MDT0651815.1"/>
    </source>
</evidence>
<feature type="domain" description="CheB-type methylesterase" evidence="5">
    <location>
        <begin position="1"/>
        <end position="191"/>
    </location>
</feature>
<dbReference type="SUPFAM" id="SSF52738">
    <property type="entry name" value="Methylesterase CheB, C-terminal domain"/>
    <property type="match status" value="1"/>
</dbReference>
<feature type="active site" evidence="4">
    <location>
        <position position="13"/>
    </location>
</feature>
<keyword evidence="4" id="KW-0145">Chemotaxis</keyword>
<dbReference type="CDD" id="cd16433">
    <property type="entry name" value="CheB"/>
    <property type="match status" value="1"/>
</dbReference>
<evidence type="ECO:0000256" key="4">
    <source>
        <dbReference type="PROSITE-ProRule" id="PRU00050"/>
    </source>
</evidence>
<feature type="active site" evidence="4">
    <location>
        <position position="133"/>
    </location>
</feature>
<evidence type="ECO:0000256" key="1">
    <source>
        <dbReference type="ARBA" id="ARBA00022801"/>
    </source>
</evidence>
<dbReference type="Gene3D" id="3.40.50.180">
    <property type="entry name" value="Methylesterase CheB, C-terminal domain"/>
    <property type="match status" value="1"/>
</dbReference>
<keyword evidence="1 4" id="KW-0378">Hydrolase</keyword>
<reference evidence="6 7" key="1">
    <citation type="submission" date="2023-09" db="EMBL/GenBank/DDBJ databases">
        <authorList>
            <person name="Rey-Velasco X."/>
        </authorList>
    </citation>
    <scope>NUCLEOTIDE SEQUENCE [LARGE SCALE GENOMIC DNA]</scope>
    <source>
        <strain evidence="6 7">F297</strain>
    </source>
</reference>